<reference evidence="2 3" key="1">
    <citation type="submission" date="2019-08" db="EMBL/GenBank/DDBJ databases">
        <authorList>
            <person name="Seo M.-J."/>
        </authorList>
    </citation>
    <scope>NUCLEOTIDE SEQUENCE [LARGE SCALE GENOMIC DNA]</scope>
    <source>
        <strain evidence="2 3">KIGAM108</strain>
    </source>
</reference>
<dbReference type="InterPro" id="IPR048405">
    <property type="entry name" value="GldM_Ig-like-1"/>
</dbReference>
<gene>
    <name evidence="2" type="ORF">FY528_13300</name>
</gene>
<sequence>MRACREALLRATGNVPGAIILRRYNEADAVTRYVGPGTPAERQLQQQVTQYATHTRPPYLVDSVQLAFPSLQDAPVVVALAALTQLEADVLTRERQLQQEMARRVGAEQIPSNLRIMASAESNTVAPGAVYRAEFFVTKVLAVNGAQMYCNGRPVEIDADGIGHVSFQAPTRPGPASWQAAMRIRINGLDSTFRLRVPYHVARH</sequence>
<dbReference type="RefSeq" id="WP_149071508.1">
    <property type="nucleotide sequence ID" value="NZ_VTHL01000013.1"/>
</dbReference>
<dbReference type="EMBL" id="VTHL01000013">
    <property type="protein sequence ID" value="TYZ08419.1"/>
    <property type="molecule type" value="Genomic_DNA"/>
</dbReference>
<dbReference type="AlphaFoldDB" id="A0A5D6V0V2"/>
<protein>
    <recommendedName>
        <fullName evidence="1">Gliding motility-associated protein GldM first immunoglobulin-like domain-containing protein</fullName>
    </recommendedName>
</protein>
<accession>A0A5D6V0V2</accession>
<evidence type="ECO:0000313" key="2">
    <source>
        <dbReference type="EMBL" id="TYZ08419.1"/>
    </source>
</evidence>
<proteinExistence type="predicted"/>
<organism evidence="2 3">
    <name type="scientific">Hymenobacter lutimineralis</name>
    <dbReference type="NCBI Taxonomy" id="2606448"/>
    <lineage>
        <taxon>Bacteria</taxon>
        <taxon>Pseudomonadati</taxon>
        <taxon>Bacteroidota</taxon>
        <taxon>Cytophagia</taxon>
        <taxon>Cytophagales</taxon>
        <taxon>Hymenobacteraceae</taxon>
        <taxon>Hymenobacter</taxon>
    </lineage>
</organism>
<feature type="domain" description="Gliding motility-associated protein GldM first immunoglobulin-like" evidence="1">
    <location>
        <begin position="113"/>
        <end position="202"/>
    </location>
</feature>
<comment type="caution">
    <text evidence="2">The sequence shown here is derived from an EMBL/GenBank/DDBJ whole genome shotgun (WGS) entry which is preliminary data.</text>
</comment>
<keyword evidence="3" id="KW-1185">Reference proteome</keyword>
<dbReference type="Proteomes" id="UP000322791">
    <property type="component" value="Unassembled WGS sequence"/>
</dbReference>
<evidence type="ECO:0000313" key="3">
    <source>
        <dbReference type="Proteomes" id="UP000322791"/>
    </source>
</evidence>
<evidence type="ECO:0000259" key="1">
    <source>
        <dbReference type="Pfam" id="PF21601"/>
    </source>
</evidence>
<dbReference type="Pfam" id="PF21601">
    <property type="entry name" value="GldM_2nd"/>
    <property type="match status" value="1"/>
</dbReference>
<name>A0A5D6V0V2_9BACT</name>